<dbReference type="OrthoDB" id="2423195at2759"/>
<accession>A0A9W8HRK2</accession>
<keyword evidence="6" id="KW-0391">Immunity</keyword>
<dbReference type="GO" id="GO:0008270">
    <property type="term" value="F:zinc ion binding"/>
    <property type="evidence" value="ECO:0007669"/>
    <property type="project" value="UniProtKB-KW"/>
</dbReference>
<keyword evidence="4" id="KW-0863">Zinc-finger</keyword>
<keyword evidence="5" id="KW-0862">Zinc</keyword>
<evidence type="ECO:0000259" key="8">
    <source>
        <dbReference type="PROSITE" id="PS51981"/>
    </source>
</evidence>
<dbReference type="AlphaFoldDB" id="A0A9W8HRK2"/>
<evidence type="ECO:0000256" key="2">
    <source>
        <dbReference type="ARBA" id="ARBA00022490"/>
    </source>
</evidence>
<evidence type="ECO:0000313" key="9">
    <source>
        <dbReference type="EMBL" id="KAJ2786753.1"/>
    </source>
</evidence>
<keyword evidence="3" id="KW-0479">Metal-binding</keyword>
<protein>
    <recommendedName>
        <fullName evidence="8">RZ-type domain-containing protein</fullName>
    </recommendedName>
</protein>
<reference evidence="9" key="1">
    <citation type="submission" date="2022-07" db="EMBL/GenBank/DDBJ databases">
        <title>Phylogenomic reconstructions and comparative analyses of Kickxellomycotina fungi.</title>
        <authorList>
            <person name="Reynolds N.K."/>
            <person name="Stajich J.E."/>
            <person name="Barry K."/>
            <person name="Grigoriev I.V."/>
            <person name="Crous P."/>
            <person name="Smith M.E."/>
        </authorList>
    </citation>
    <scope>NUCLEOTIDE SEQUENCE</scope>
    <source>
        <strain evidence="9">BCRC 34489</strain>
    </source>
</reference>
<organism evidence="9 10">
    <name type="scientific">Coemansia interrupta</name>
    <dbReference type="NCBI Taxonomy" id="1126814"/>
    <lineage>
        <taxon>Eukaryota</taxon>
        <taxon>Fungi</taxon>
        <taxon>Fungi incertae sedis</taxon>
        <taxon>Zoopagomycota</taxon>
        <taxon>Kickxellomycotina</taxon>
        <taxon>Kickxellomycetes</taxon>
        <taxon>Kickxellales</taxon>
        <taxon>Kickxellaceae</taxon>
        <taxon>Coemansia</taxon>
    </lineage>
</organism>
<gene>
    <name evidence="9" type="ORF">GGI15_001282</name>
</gene>
<evidence type="ECO:0000256" key="6">
    <source>
        <dbReference type="ARBA" id="ARBA00022859"/>
    </source>
</evidence>
<keyword evidence="2" id="KW-0963">Cytoplasm</keyword>
<dbReference type="GO" id="GO:0002376">
    <property type="term" value="P:immune system process"/>
    <property type="evidence" value="ECO:0007669"/>
    <property type="project" value="UniProtKB-KW"/>
</dbReference>
<proteinExistence type="predicted"/>
<comment type="subcellular location">
    <subcellularLocation>
        <location evidence="1">Cytoplasm</location>
    </subcellularLocation>
</comment>
<feature type="compositionally biased region" description="Low complexity" evidence="7">
    <location>
        <begin position="44"/>
        <end position="57"/>
    </location>
</feature>
<comment type="caution">
    <text evidence="9">The sequence shown here is derived from an EMBL/GenBank/DDBJ whole genome shotgun (WGS) entry which is preliminary data.</text>
</comment>
<evidence type="ECO:0000256" key="1">
    <source>
        <dbReference type="ARBA" id="ARBA00004496"/>
    </source>
</evidence>
<dbReference type="GO" id="GO:0005737">
    <property type="term" value="C:cytoplasm"/>
    <property type="evidence" value="ECO:0007669"/>
    <property type="project" value="UniProtKB-SubCell"/>
</dbReference>
<evidence type="ECO:0000256" key="7">
    <source>
        <dbReference type="SAM" id="MobiDB-lite"/>
    </source>
</evidence>
<dbReference type="Pfam" id="PF20173">
    <property type="entry name" value="ZnF_RZ-type"/>
    <property type="match status" value="1"/>
</dbReference>
<sequence>MCNSTSSRYVPPSRRIVGHSYSTVSVASTSASASAKEKPNPVKSSTNRSASTTAASNAVADTTAINNAVTRAVNEAVESIIVARVTSAVRAEVSNAVNIGIKSAINQITDEVSSRTQRQNNLQIYGCTTSLSNAPVFDDYRPITQDEINLVKSALPGVTWRMCARGHWYAVGDCGNAVVRGKCIDCKTNV</sequence>
<evidence type="ECO:0000313" key="10">
    <source>
        <dbReference type="Proteomes" id="UP001140172"/>
    </source>
</evidence>
<evidence type="ECO:0000256" key="4">
    <source>
        <dbReference type="ARBA" id="ARBA00022771"/>
    </source>
</evidence>
<evidence type="ECO:0000256" key="5">
    <source>
        <dbReference type="ARBA" id="ARBA00022833"/>
    </source>
</evidence>
<dbReference type="EMBL" id="JANBUM010000046">
    <property type="protein sequence ID" value="KAJ2786753.1"/>
    <property type="molecule type" value="Genomic_DNA"/>
</dbReference>
<dbReference type="InterPro" id="IPR046439">
    <property type="entry name" value="ZF_RZ_dom"/>
</dbReference>
<dbReference type="PROSITE" id="PS51981">
    <property type="entry name" value="ZF_RZ"/>
    <property type="match status" value="1"/>
</dbReference>
<keyword evidence="10" id="KW-1185">Reference proteome</keyword>
<feature type="domain" description="RZ-type" evidence="8">
    <location>
        <begin position="143"/>
        <end position="190"/>
    </location>
</feature>
<name>A0A9W8HRK2_9FUNG</name>
<evidence type="ECO:0000256" key="3">
    <source>
        <dbReference type="ARBA" id="ARBA00022723"/>
    </source>
</evidence>
<dbReference type="Proteomes" id="UP001140172">
    <property type="component" value="Unassembled WGS sequence"/>
</dbReference>
<feature type="region of interest" description="Disordered" evidence="7">
    <location>
        <begin position="28"/>
        <end position="57"/>
    </location>
</feature>